<dbReference type="Pfam" id="PF05016">
    <property type="entry name" value="ParE_toxin"/>
    <property type="match status" value="1"/>
</dbReference>
<sequence length="87" mass="9954">MAWKVEYDPDAVKALKRLDKTVARRIVDYLDEVAALEDPRSRAKALTGSFGGLWRYRVGDYRIICDVISEELVIVALDLGHRSKIYL</sequence>
<keyword evidence="2" id="KW-1277">Toxin-antitoxin system</keyword>
<accession>A0A7Y7LYP9</accession>
<proteinExistence type="inferred from homology"/>
<reference evidence="3 4" key="1">
    <citation type="submission" date="2020-02" db="EMBL/GenBank/DDBJ databases">
        <title>Genome sequence of strain AETb3-4.</title>
        <authorList>
            <person name="Gao J."/>
            <person name="Zhang X."/>
        </authorList>
    </citation>
    <scope>NUCLEOTIDE SEQUENCE [LARGE SCALE GENOMIC DNA]</scope>
    <source>
        <strain evidence="3 4">AETb3-4</strain>
    </source>
</reference>
<dbReference type="SUPFAM" id="SSF143011">
    <property type="entry name" value="RelE-like"/>
    <property type="match status" value="1"/>
</dbReference>
<evidence type="ECO:0000256" key="2">
    <source>
        <dbReference type="ARBA" id="ARBA00022649"/>
    </source>
</evidence>
<gene>
    <name evidence="3" type="ORF">G6034_03235</name>
</gene>
<evidence type="ECO:0000313" key="4">
    <source>
        <dbReference type="Proteomes" id="UP000543556"/>
    </source>
</evidence>
<evidence type="ECO:0000313" key="3">
    <source>
        <dbReference type="EMBL" id="NVM93938.1"/>
    </source>
</evidence>
<comment type="caution">
    <text evidence="3">The sequence shown here is derived from an EMBL/GenBank/DDBJ whole genome shotgun (WGS) entry which is preliminary data.</text>
</comment>
<dbReference type="Proteomes" id="UP000543556">
    <property type="component" value="Unassembled WGS sequence"/>
</dbReference>
<dbReference type="InterPro" id="IPR007712">
    <property type="entry name" value="RelE/ParE_toxin"/>
</dbReference>
<protein>
    <submittedName>
        <fullName evidence="3">Type II toxin-antitoxin system RelE/ParE family toxin</fullName>
    </submittedName>
</protein>
<keyword evidence="4" id="KW-1185">Reference proteome</keyword>
<name>A0A7Y7LYP9_9MICC</name>
<dbReference type="RefSeq" id="WP_176633677.1">
    <property type="nucleotide sequence ID" value="NZ_JAAMFM010000003.1"/>
</dbReference>
<dbReference type="AlphaFoldDB" id="A0A7Y7LYP9"/>
<dbReference type="NCBIfam" id="TIGR02385">
    <property type="entry name" value="RelE_StbE"/>
    <property type="match status" value="1"/>
</dbReference>
<dbReference type="InterPro" id="IPR035093">
    <property type="entry name" value="RelE/ParE_toxin_dom_sf"/>
</dbReference>
<comment type="similarity">
    <text evidence="1">Belongs to the RelE toxin family.</text>
</comment>
<dbReference type="EMBL" id="JAAMFM010000003">
    <property type="protein sequence ID" value="NVM93938.1"/>
    <property type="molecule type" value="Genomic_DNA"/>
</dbReference>
<evidence type="ECO:0000256" key="1">
    <source>
        <dbReference type="ARBA" id="ARBA00006226"/>
    </source>
</evidence>
<dbReference type="PANTHER" id="PTHR35601">
    <property type="entry name" value="TOXIN RELE"/>
    <property type="match status" value="1"/>
</dbReference>
<dbReference type="PANTHER" id="PTHR35601:SF1">
    <property type="entry name" value="TOXIN RELE"/>
    <property type="match status" value="1"/>
</dbReference>
<organism evidence="3 4">
    <name type="scientific">Arthrobacter wenxiniae</name>
    <dbReference type="NCBI Taxonomy" id="2713570"/>
    <lineage>
        <taxon>Bacteria</taxon>
        <taxon>Bacillati</taxon>
        <taxon>Actinomycetota</taxon>
        <taxon>Actinomycetes</taxon>
        <taxon>Micrococcales</taxon>
        <taxon>Micrococcaceae</taxon>
        <taxon>Arthrobacter</taxon>
    </lineage>
</organism>
<dbReference type="Gene3D" id="3.30.2310.20">
    <property type="entry name" value="RelE-like"/>
    <property type="match status" value="1"/>
</dbReference>